<dbReference type="KEGG" id="parb:CJU94_21175"/>
<sequence length="66" mass="7480">MHTCPWLRASIEARKVSTVCRKAPPMRASARRRPAIRASLAQWLGWRALRDVLAAIPDSNDDFGMF</sequence>
<dbReference type="AlphaFoldDB" id="A0A248VP04"/>
<dbReference type="RefSeq" id="WP_095420682.1">
    <property type="nucleotide sequence ID" value="NZ_CP022990.1"/>
</dbReference>
<accession>A0A248VP04</accession>
<protein>
    <submittedName>
        <fullName evidence="1">Uncharacterized protein</fullName>
    </submittedName>
</protein>
<keyword evidence="2" id="KW-1185">Reference proteome</keyword>
<gene>
    <name evidence="1" type="ORF">CJU94_21175</name>
</gene>
<evidence type="ECO:0000313" key="2">
    <source>
        <dbReference type="Proteomes" id="UP000215158"/>
    </source>
</evidence>
<name>A0A248VP04_9BURK</name>
<organism evidence="1 2">
    <name type="scientific">Paraburkholderia aromaticivorans</name>
    <dbReference type="NCBI Taxonomy" id="2026199"/>
    <lineage>
        <taxon>Bacteria</taxon>
        <taxon>Pseudomonadati</taxon>
        <taxon>Pseudomonadota</taxon>
        <taxon>Betaproteobacteria</taxon>
        <taxon>Burkholderiales</taxon>
        <taxon>Burkholderiaceae</taxon>
        <taxon>Paraburkholderia</taxon>
    </lineage>
</organism>
<reference evidence="1 2" key="1">
    <citation type="submission" date="2017-08" db="EMBL/GenBank/DDBJ databases">
        <title>Identification and genetic characteristics of simultaneous BTEX- and naphthalene-degrading Paraburkholderia sp. BN5 isolated from petroleum-contaminated soil.</title>
        <authorList>
            <person name="Lee Y."/>
            <person name="Jeon C.O."/>
        </authorList>
    </citation>
    <scope>NUCLEOTIDE SEQUENCE [LARGE SCALE GENOMIC DNA]</scope>
    <source>
        <strain evidence="1 2">BN5</strain>
    </source>
</reference>
<dbReference type="Proteomes" id="UP000215158">
    <property type="component" value="Chromosome 2"/>
</dbReference>
<proteinExistence type="predicted"/>
<evidence type="ECO:0000313" key="1">
    <source>
        <dbReference type="EMBL" id="ASW00767.1"/>
    </source>
</evidence>
<dbReference type="EMBL" id="CP022990">
    <property type="protein sequence ID" value="ASW00767.1"/>
    <property type="molecule type" value="Genomic_DNA"/>
</dbReference>